<gene>
    <name evidence="1" type="primary">OSJNBa0083D01.6</name>
</gene>
<proteinExistence type="predicted"/>
<organism evidence="1 2">
    <name type="scientific">Oryza sativa subsp. japonica</name>
    <name type="common">Rice</name>
    <dbReference type="NCBI Taxonomy" id="39947"/>
    <lineage>
        <taxon>Eukaryota</taxon>
        <taxon>Viridiplantae</taxon>
        <taxon>Streptophyta</taxon>
        <taxon>Embryophyta</taxon>
        <taxon>Tracheophyta</taxon>
        <taxon>Spermatophyta</taxon>
        <taxon>Magnoliopsida</taxon>
        <taxon>Liliopsida</taxon>
        <taxon>Poales</taxon>
        <taxon>Poaceae</taxon>
        <taxon>BOP clade</taxon>
        <taxon>Oryzoideae</taxon>
        <taxon>Oryzeae</taxon>
        <taxon>Oryzinae</taxon>
        <taxon>Oryza</taxon>
        <taxon>Oryza sativa</taxon>
    </lineage>
</organism>
<dbReference type="Proteomes" id="UP000000763">
    <property type="component" value="Chromosome 4"/>
</dbReference>
<name>Q7XVF2_ORYSJ</name>
<reference evidence="2" key="2">
    <citation type="journal article" date="2008" name="Nucleic Acids Res.">
        <title>The rice annotation project database (RAP-DB): 2008 update.</title>
        <authorList>
            <consortium name="The rice annotation project (RAP)"/>
        </authorList>
    </citation>
    <scope>GENOME REANNOTATION</scope>
    <source>
        <strain evidence="2">cv. Nipponbare</strain>
    </source>
</reference>
<dbReference type="EMBL" id="AL731623">
    <property type="protein sequence ID" value="CAD40689.3"/>
    <property type="molecule type" value="Genomic_DNA"/>
</dbReference>
<sequence length="44" mass="5061">MTITELVVERYAPSGHRTESRHRIGKDLIKIRETQGTLSLLLKL</sequence>
<accession>Q7XVF2</accession>
<protein>
    <submittedName>
        <fullName evidence="1">OSJNBa0083D01.6 protein</fullName>
    </submittedName>
</protein>
<dbReference type="AlphaFoldDB" id="Q7XVF2"/>
<evidence type="ECO:0000313" key="2">
    <source>
        <dbReference type="Proteomes" id="UP000000763"/>
    </source>
</evidence>
<evidence type="ECO:0000313" key="1">
    <source>
        <dbReference type="EMBL" id="CAD40689.3"/>
    </source>
</evidence>
<reference evidence="2" key="1">
    <citation type="journal article" date="2005" name="Nature">
        <title>The map-based sequence of the rice genome.</title>
        <authorList>
            <consortium name="International rice genome sequencing project (IRGSP)"/>
            <person name="Matsumoto T."/>
            <person name="Wu J."/>
            <person name="Kanamori H."/>
            <person name="Katayose Y."/>
            <person name="Fujisawa M."/>
            <person name="Namiki N."/>
            <person name="Mizuno H."/>
            <person name="Yamamoto K."/>
            <person name="Antonio B.A."/>
            <person name="Baba T."/>
            <person name="Sakata K."/>
            <person name="Nagamura Y."/>
            <person name="Aoki H."/>
            <person name="Arikawa K."/>
            <person name="Arita K."/>
            <person name="Bito T."/>
            <person name="Chiden Y."/>
            <person name="Fujitsuka N."/>
            <person name="Fukunaka R."/>
            <person name="Hamada M."/>
            <person name="Harada C."/>
            <person name="Hayashi A."/>
            <person name="Hijishita S."/>
            <person name="Honda M."/>
            <person name="Hosokawa S."/>
            <person name="Ichikawa Y."/>
            <person name="Idonuma A."/>
            <person name="Iijima M."/>
            <person name="Ikeda M."/>
            <person name="Ikeno M."/>
            <person name="Ito K."/>
            <person name="Ito S."/>
            <person name="Ito T."/>
            <person name="Ito Y."/>
            <person name="Ito Y."/>
            <person name="Iwabuchi A."/>
            <person name="Kamiya K."/>
            <person name="Karasawa W."/>
            <person name="Kurita K."/>
            <person name="Katagiri S."/>
            <person name="Kikuta A."/>
            <person name="Kobayashi H."/>
            <person name="Kobayashi N."/>
            <person name="Machita K."/>
            <person name="Maehara T."/>
            <person name="Masukawa M."/>
            <person name="Mizubayashi T."/>
            <person name="Mukai Y."/>
            <person name="Nagasaki H."/>
            <person name="Nagata Y."/>
            <person name="Naito S."/>
            <person name="Nakashima M."/>
            <person name="Nakama Y."/>
            <person name="Nakamichi Y."/>
            <person name="Nakamura M."/>
            <person name="Meguro A."/>
            <person name="Negishi M."/>
            <person name="Ohta I."/>
            <person name="Ohta T."/>
            <person name="Okamoto M."/>
            <person name="Ono N."/>
            <person name="Saji S."/>
            <person name="Sakaguchi M."/>
            <person name="Sakai K."/>
            <person name="Shibata M."/>
            <person name="Shimokawa T."/>
            <person name="Song J."/>
            <person name="Takazaki Y."/>
            <person name="Terasawa K."/>
            <person name="Tsugane M."/>
            <person name="Tsuji K."/>
            <person name="Ueda S."/>
            <person name="Waki K."/>
            <person name="Yamagata H."/>
            <person name="Yamamoto M."/>
            <person name="Yamamoto S."/>
            <person name="Yamane H."/>
            <person name="Yoshiki S."/>
            <person name="Yoshihara R."/>
            <person name="Yukawa K."/>
            <person name="Zhong H."/>
            <person name="Yano M."/>
            <person name="Yuan Q."/>
            <person name="Ouyang S."/>
            <person name="Liu J."/>
            <person name="Jones K.M."/>
            <person name="Gansberger K."/>
            <person name="Moffat K."/>
            <person name="Hill J."/>
            <person name="Bera J."/>
            <person name="Fadrosh D."/>
            <person name="Jin S."/>
            <person name="Johri S."/>
            <person name="Kim M."/>
            <person name="Overton L."/>
            <person name="Reardon M."/>
            <person name="Tsitrin T."/>
            <person name="Vuong H."/>
            <person name="Weaver B."/>
            <person name="Ciecko A."/>
            <person name="Tallon L."/>
            <person name="Jackson J."/>
            <person name="Pai G."/>
            <person name="Aken S.V."/>
            <person name="Utterback T."/>
            <person name="Reidmuller S."/>
            <person name="Feldblyum T."/>
            <person name="Hsiao J."/>
            <person name="Zismann V."/>
            <person name="Iobst S."/>
            <person name="de Vazeille A.R."/>
            <person name="Buell C.R."/>
            <person name="Ying K."/>
            <person name="Li Y."/>
            <person name="Lu T."/>
            <person name="Huang Y."/>
            <person name="Zhao Q."/>
            <person name="Feng Q."/>
            <person name="Zhang L."/>
            <person name="Zhu J."/>
            <person name="Weng Q."/>
            <person name="Mu J."/>
            <person name="Lu Y."/>
            <person name="Fan D."/>
            <person name="Liu Y."/>
            <person name="Guan J."/>
            <person name="Zhang Y."/>
            <person name="Yu S."/>
            <person name="Liu X."/>
            <person name="Zhang Y."/>
            <person name="Hong G."/>
            <person name="Han B."/>
            <person name="Choisne N."/>
            <person name="Demange N."/>
            <person name="Orjeda G."/>
            <person name="Samain S."/>
            <person name="Cattolico L."/>
            <person name="Pelletier E."/>
            <person name="Couloux A."/>
            <person name="Segurens B."/>
            <person name="Wincker P."/>
            <person name="D'Hont A."/>
            <person name="Scarpelli C."/>
            <person name="Weissenbach J."/>
            <person name="Salanoubat M."/>
            <person name="Quetier F."/>
            <person name="Yu Y."/>
            <person name="Kim H.R."/>
            <person name="Rambo T."/>
            <person name="Currie J."/>
            <person name="Collura K."/>
            <person name="Luo M."/>
            <person name="Yang T."/>
            <person name="Ammiraju J.S.S."/>
            <person name="Engler F."/>
            <person name="Soderlund C."/>
            <person name="Wing R.A."/>
            <person name="Palmer L.E."/>
            <person name="de la Bastide M."/>
            <person name="Spiegel L."/>
            <person name="Nascimento L."/>
            <person name="Zutavern T."/>
            <person name="O'Shaughnessy A."/>
            <person name="Dike S."/>
            <person name="Dedhia N."/>
            <person name="Preston R."/>
            <person name="Balija V."/>
            <person name="McCombie W.R."/>
            <person name="Chow T."/>
            <person name="Chen H."/>
            <person name="Chung M."/>
            <person name="Chen C."/>
            <person name="Shaw J."/>
            <person name="Wu H."/>
            <person name="Hsiao K."/>
            <person name="Chao Y."/>
            <person name="Chu M."/>
            <person name="Cheng C."/>
            <person name="Hour A."/>
            <person name="Lee P."/>
            <person name="Lin S."/>
            <person name="Lin Y."/>
            <person name="Liou J."/>
            <person name="Liu S."/>
            <person name="Hsing Y."/>
            <person name="Raghuvanshi S."/>
            <person name="Mohanty A."/>
            <person name="Bharti A.K."/>
            <person name="Gaur A."/>
            <person name="Gupta V."/>
            <person name="Kumar D."/>
            <person name="Ravi V."/>
            <person name="Vij S."/>
            <person name="Kapur A."/>
            <person name="Khurana P."/>
            <person name="Khurana P."/>
            <person name="Khurana J.P."/>
            <person name="Tyagi A.K."/>
            <person name="Gaikwad K."/>
            <person name="Singh A."/>
            <person name="Dalal V."/>
            <person name="Srivastava S."/>
            <person name="Dixit A."/>
            <person name="Pal A.K."/>
            <person name="Ghazi I.A."/>
            <person name="Yadav M."/>
            <person name="Pandit A."/>
            <person name="Bhargava A."/>
            <person name="Sureshbabu K."/>
            <person name="Batra K."/>
            <person name="Sharma T.R."/>
            <person name="Mohapatra T."/>
            <person name="Singh N.K."/>
            <person name="Messing J."/>
            <person name="Nelson A.B."/>
            <person name="Fuks G."/>
            <person name="Kavchok S."/>
            <person name="Keizer G."/>
            <person name="Linton E."/>
            <person name="Llaca V."/>
            <person name="Song R."/>
            <person name="Tanyolac B."/>
            <person name="Young S."/>
            <person name="Ho-Il K."/>
            <person name="Hahn J.H."/>
            <person name="Sangsakoo G."/>
            <person name="Vanavichit A."/>
            <person name="de Mattos Luiz.A.T."/>
            <person name="Zimmer P.D."/>
            <person name="Malone G."/>
            <person name="Dellagostin O."/>
            <person name="de Oliveira A.C."/>
            <person name="Bevan M."/>
            <person name="Bancroft I."/>
            <person name="Minx P."/>
            <person name="Cordum H."/>
            <person name="Wilson R."/>
            <person name="Cheng Z."/>
            <person name="Jin W."/>
            <person name="Jiang J."/>
            <person name="Leong S.A."/>
            <person name="Iwama H."/>
            <person name="Gojobori T."/>
            <person name="Itoh T."/>
            <person name="Niimura Y."/>
            <person name="Fujii Y."/>
            <person name="Habara T."/>
            <person name="Sakai H."/>
            <person name="Sato Y."/>
            <person name="Wilson G."/>
            <person name="Kumar K."/>
            <person name="McCouch S."/>
            <person name="Juretic N."/>
            <person name="Hoen D."/>
            <person name="Wright S."/>
            <person name="Bruskiewich R."/>
            <person name="Bureau T."/>
            <person name="Miyao A."/>
            <person name="Hirochika H."/>
            <person name="Nishikawa T."/>
            <person name="Kadowaki K."/>
            <person name="Sugiura M."/>
            <person name="Burr B."/>
            <person name="Sasaki T."/>
        </authorList>
    </citation>
    <scope>NUCLEOTIDE SEQUENCE [LARGE SCALE GENOMIC DNA]</scope>
    <source>
        <strain evidence="2">cv. Nipponbare</strain>
    </source>
</reference>